<dbReference type="PANTHER" id="PTHR45789:SF2">
    <property type="entry name" value="FI18025P1"/>
    <property type="match status" value="1"/>
</dbReference>
<dbReference type="CDD" id="cd01389">
    <property type="entry name" value="HMG-box_ROX1-like"/>
    <property type="match status" value="1"/>
</dbReference>
<sequence>PRPCNALMLFRSDFLKRKVISRDQETRQHRISIIAAKCWHRLSKEEKKKWFLEAEQEKKRHALKYAGYRFQP</sequence>
<feature type="non-terminal residue" evidence="5">
    <location>
        <position position="1"/>
    </location>
</feature>
<dbReference type="GO" id="GO:0005634">
    <property type="term" value="C:nucleus"/>
    <property type="evidence" value="ECO:0007669"/>
    <property type="project" value="UniProtKB-UniRule"/>
</dbReference>
<dbReference type="SUPFAM" id="SSF47095">
    <property type="entry name" value="HMG-box"/>
    <property type="match status" value="1"/>
</dbReference>
<evidence type="ECO:0000256" key="3">
    <source>
        <dbReference type="PROSITE-ProRule" id="PRU00267"/>
    </source>
</evidence>
<evidence type="ECO:0000313" key="6">
    <source>
        <dbReference type="Proteomes" id="UP001201163"/>
    </source>
</evidence>
<dbReference type="InterPro" id="IPR036910">
    <property type="entry name" value="HMG_box_dom_sf"/>
</dbReference>
<accession>A0AAD4Q6J4</accession>
<comment type="caution">
    <text evidence="5">The sequence shown here is derived from an EMBL/GenBank/DDBJ whole genome shotgun (WGS) entry which is preliminary data.</text>
</comment>
<evidence type="ECO:0000259" key="4">
    <source>
        <dbReference type="PROSITE" id="PS50118"/>
    </source>
</evidence>
<dbReference type="InterPro" id="IPR051356">
    <property type="entry name" value="SOX/SOX-like_TF"/>
</dbReference>
<reference evidence="5" key="1">
    <citation type="submission" date="2022-01" db="EMBL/GenBank/DDBJ databases">
        <title>Comparative genomics reveals a dynamic genome evolution in the ectomycorrhizal milk-cap (Lactarius) mushrooms.</title>
        <authorList>
            <consortium name="DOE Joint Genome Institute"/>
            <person name="Lebreton A."/>
            <person name="Tang N."/>
            <person name="Kuo A."/>
            <person name="LaButti K."/>
            <person name="Drula E."/>
            <person name="Barry K."/>
            <person name="Clum A."/>
            <person name="Lipzen A."/>
            <person name="Mousain D."/>
            <person name="Ng V."/>
            <person name="Wang R."/>
            <person name="Wang X."/>
            <person name="Dai Y."/>
            <person name="Henrissat B."/>
            <person name="Grigoriev I.V."/>
            <person name="Guerin-Laguette A."/>
            <person name="Yu F."/>
            <person name="Martin F.M."/>
        </authorList>
    </citation>
    <scope>NUCLEOTIDE SEQUENCE</scope>
    <source>
        <strain evidence="5">QP</strain>
    </source>
</reference>
<gene>
    <name evidence="5" type="ORF">EDB92DRAFT_1758849</name>
</gene>
<dbReference type="EMBL" id="JAKELL010000100">
    <property type="protein sequence ID" value="KAH8982404.1"/>
    <property type="molecule type" value="Genomic_DNA"/>
</dbReference>
<protein>
    <recommendedName>
        <fullName evidence="4">HMG box domain-containing protein</fullName>
    </recommendedName>
</protein>
<dbReference type="SMART" id="SM00398">
    <property type="entry name" value="HMG"/>
    <property type="match status" value="1"/>
</dbReference>
<dbReference type="PROSITE" id="PS50118">
    <property type="entry name" value="HMG_BOX_2"/>
    <property type="match status" value="1"/>
</dbReference>
<evidence type="ECO:0000313" key="5">
    <source>
        <dbReference type="EMBL" id="KAH8982404.1"/>
    </source>
</evidence>
<feature type="domain" description="HMG box" evidence="4">
    <location>
        <begin position="1"/>
        <end position="69"/>
    </location>
</feature>
<dbReference type="Gene3D" id="1.10.30.10">
    <property type="entry name" value="High mobility group box domain"/>
    <property type="match status" value="1"/>
</dbReference>
<dbReference type="Proteomes" id="UP001201163">
    <property type="component" value="Unassembled WGS sequence"/>
</dbReference>
<name>A0AAD4Q6J4_9AGAM</name>
<evidence type="ECO:0000256" key="2">
    <source>
        <dbReference type="ARBA" id="ARBA00023242"/>
    </source>
</evidence>
<dbReference type="InterPro" id="IPR009071">
    <property type="entry name" value="HMG_box_dom"/>
</dbReference>
<keyword evidence="1 3" id="KW-0238">DNA-binding</keyword>
<dbReference type="Pfam" id="PF00505">
    <property type="entry name" value="HMG_box"/>
    <property type="match status" value="1"/>
</dbReference>
<dbReference type="GO" id="GO:0000978">
    <property type="term" value="F:RNA polymerase II cis-regulatory region sequence-specific DNA binding"/>
    <property type="evidence" value="ECO:0007669"/>
    <property type="project" value="TreeGrafter"/>
</dbReference>
<evidence type="ECO:0000256" key="1">
    <source>
        <dbReference type="ARBA" id="ARBA00023125"/>
    </source>
</evidence>
<keyword evidence="6" id="KW-1185">Reference proteome</keyword>
<feature type="DNA-binding region" description="HMG box" evidence="3">
    <location>
        <begin position="1"/>
        <end position="69"/>
    </location>
</feature>
<feature type="non-terminal residue" evidence="5">
    <location>
        <position position="72"/>
    </location>
</feature>
<proteinExistence type="predicted"/>
<dbReference type="AlphaFoldDB" id="A0AAD4Q6J4"/>
<keyword evidence="2 3" id="KW-0539">Nucleus</keyword>
<organism evidence="5 6">
    <name type="scientific">Lactarius akahatsu</name>
    <dbReference type="NCBI Taxonomy" id="416441"/>
    <lineage>
        <taxon>Eukaryota</taxon>
        <taxon>Fungi</taxon>
        <taxon>Dikarya</taxon>
        <taxon>Basidiomycota</taxon>
        <taxon>Agaricomycotina</taxon>
        <taxon>Agaricomycetes</taxon>
        <taxon>Russulales</taxon>
        <taxon>Russulaceae</taxon>
        <taxon>Lactarius</taxon>
    </lineage>
</organism>
<dbReference type="PANTHER" id="PTHR45789">
    <property type="entry name" value="FI18025P1"/>
    <property type="match status" value="1"/>
</dbReference>
<dbReference type="GO" id="GO:0000981">
    <property type="term" value="F:DNA-binding transcription factor activity, RNA polymerase II-specific"/>
    <property type="evidence" value="ECO:0007669"/>
    <property type="project" value="TreeGrafter"/>
</dbReference>